<proteinExistence type="inferred from homology"/>
<sequence>MAPLTPYTVAVPDERLRKLQAKLELAEFPDELDAAGWDYGVPLADIKRLTAYWKDNFNWRNQEEEINKLPNFQTEIQIDGFDALKVHFIHQKSDTPNAIPLLFCHGWPGSFLEVVKLLPLLGNPGKDVPAFHIVAPSLPNFGFSEGPKKRGFAMKQYAETCHKLMLQLGYGQYVTQGGDWGSHITRLMDLLYPQHVKASHINYVSPAKPPTFTNSPIAALQHAVIPYSESEKAGLTRTEWFHKEGYGYNNEQSTKPQTVGYGLQDSPVAFLAWIYEKLHDWSDEYPWTDDEILTWISIYWFSTTGPAASCRIYYEATHASEYNYAALREYIPHVKLGLSYFPKDLNVPPRAWGRMLGPVVFESVHEDGGHFAAHERPQVLAEDLFKMFGKGGGAYGVIKVSEAKVDCKVVTDAAMNETLAAEDLCKECGLKRIVPKKAAPTQWLTPYGLGLGD</sequence>
<dbReference type="GO" id="GO:0097176">
    <property type="term" value="P:epoxide metabolic process"/>
    <property type="evidence" value="ECO:0007669"/>
    <property type="project" value="TreeGrafter"/>
</dbReference>
<dbReference type="PRINTS" id="PR00412">
    <property type="entry name" value="EPOXHYDRLASE"/>
</dbReference>
<feature type="active site" description="Proton donor" evidence="4">
    <location>
        <position position="313"/>
    </location>
</feature>
<evidence type="ECO:0000256" key="2">
    <source>
        <dbReference type="ARBA" id="ARBA00022797"/>
    </source>
</evidence>
<evidence type="ECO:0000256" key="4">
    <source>
        <dbReference type="PIRSR" id="PIRSR001112-1"/>
    </source>
</evidence>
<keyword evidence="7" id="KW-1185">Reference proteome</keyword>
<dbReference type="GO" id="GO:0004301">
    <property type="term" value="F:epoxide hydrolase activity"/>
    <property type="evidence" value="ECO:0007669"/>
    <property type="project" value="TreeGrafter"/>
</dbReference>
<comment type="similarity">
    <text evidence="1">Belongs to the peptidase S33 family.</text>
</comment>
<dbReference type="InterPro" id="IPR029058">
    <property type="entry name" value="AB_hydrolase_fold"/>
</dbReference>
<accession>A0AAE0DLV1</accession>
<feature type="active site" description="Nucleophile" evidence="4">
    <location>
        <position position="179"/>
    </location>
</feature>
<feature type="domain" description="Epoxide hydrolase N-terminal" evidence="5">
    <location>
        <begin position="5"/>
        <end position="114"/>
    </location>
</feature>
<dbReference type="InterPro" id="IPR016292">
    <property type="entry name" value="Epoxide_hydrolase"/>
</dbReference>
<protein>
    <recommendedName>
        <fullName evidence="5">Epoxide hydrolase N-terminal domain-containing protein</fullName>
    </recommendedName>
</protein>
<gene>
    <name evidence="6" type="ORF">OEA41_001995</name>
</gene>
<dbReference type="EMBL" id="JASNWA010000006">
    <property type="protein sequence ID" value="KAK3174749.1"/>
    <property type="molecule type" value="Genomic_DNA"/>
</dbReference>
<evidence type="ECO:0000256" key="3">
    <source>
        <dbReference type="ARBA" id="ARBA00022801"/>
    </source>
</evidence>
<dbReference type="AlphaFoldDB" id="A0AAE0DLV1"/>
<evidence type="ECO:0000313" key="6">
    <source>
        <dbReference type="EMBL" id="KAK3174749.1"/>
    </source>
</evidence>
<dbReference type="SUPFAM" id="SSF53474">
    <property type="entry name" value="alpha/beta-Hydrolases"/>
    <property type="match status" value="1"/>
</dbReference>
<dbReference type="PIRSF" id="PIRSF001112">
    <property type="entry name" value="Epoxide_hydrolase"/>
    <property type="match status" value="1"/>
</dbReference>
<reference evidence="6" key="1">
    <citation type="submission" date="2022-11" db="EMBL/GenBank/DDBJ databases">
        <title>Chromosomal genome sequence assembly and mating type (MAT) locus characterization of the leprose asexual lichenized fungus Lepraria neglecta (Nyl.) Erichsen.</title>
        <authorList>
            <person name="Allen J.L."/>
            <person name="Pfeffer B."/>
        </authorList>
    </citation>
    <scope>NUCLEOTIDE SEQUENCE</scope>
    <source>
        <strain evidence="6">Allen 5258</strain>
    </source>
</reference>
<dbReference type="Proteomes" id="UP001276659">
    <property type="component" value="Unassembled WGS sequence"/>
</dbReference>
<dbReference type="PANTHER" id="PTHR21661:SF35">
    <property type="entry name" value="EPOXIDE HYDROLASE"/>
    <property type="match status" value="1"/>
</dbReference>
<keyword evidence="2" id="KW-0058">Aromatic hydrocarbons catabolism</keyword>
<feature type="active site" description="Proton acceptor" evidence="4">
    <location>
        <position position="370"/>
    </location>
</feature>
<dbReference type="Pfam" id="PF06441">
    <property type="entry name" value="EHN"/>
    <property type="match status" value="1"/>
</dbReference>
<evidence type="ECO:0000313" key="7">
    <source>
        <dbReference type="Proteomes" id="UP001276659"/>
    </source>
</evidence>
<name>A0AAE0DLV1_9LECA</name>
<dbReference type="Gene3D" id="3.40.50.1820">
    <property type="entry name" value="alpha/beta hydrolase"/>
    <property type="match status" value="1"/>
</dbReference>
<dbReference type="PANTHER" id="PTHR21661">
    <property type="entry name" value="EPOXIDE HYDROLASE 1-RELATED"/>
    <property type="match status" value="1"/>
</dbReference>
<comment type="caution">
    <text evidence="6">The sequence shown here is derived from an EMBL/GenBank/DDBJ whole genome shotgun (WGS) entry which is preliminary data.</text>
</comment>
<organism evidence="6 7">
    <name type="scientific">Lepraria neglecta</name>
    <dbReference type="NCBI Taxonomy" id="209136"/>
    <lineage>
        <taxon>Eukaryota</taxon>
        <taxon>Fungi</taxon>
        <taxon>Dikarya</taxon>
        <taxon>Ascomycota</taxon>
        <taxon>Pezizomycotina</taxon>
        <taxon>Lecanoromycetes</taxon>
        <taxon>OSLEUM clade</taxon>
        <taxon>Lecanoromycetidae</taxon>
        <taxon>Lecanorales</taxon>
        <taxon>Lecanorineae</taxon>
        <taxon>Stereocaulaceae</taxon>
        <taxon>Lepraria</taxon>
    </lineage>
</organism>
<keyword evidence="3" id="KW-0378">Hydrolase</keyword>
<dbReference type="InterPro" id="IPR010497">
    <property type="entry name" value="Epoxide_hydro_N"/>
</dbReference>
<evidence type="ECO:0000259" key="5">
    <source>
        <dbReference type="Pfam" id="PF06441"/>
    </source>
</evidence>
<evidence type="ECO:0000256" key="1">
    <source>
        <dbReference type="ARBA" id="ARBA00010088"/>
    </source>
</evidence>
<dbReference type="InterPro" id="IPR000639">
    <property type="entry name" value="Epox_hydrolase-like"/>
</dbReference>